<organism evidence="2">
    <name type="scientific">hydrothermal vent metagenome</name>
    <dbReference type="NCBI Taxonomy" id="652676"/>
    <lineage>
        <taxon>unclassified sequences</taxon>
        <taxon>metagenomes</taxon>
        <taxon>ecological metagenomes</taxon>
    </lineage>
</organism>
<dbReference type="InterPro" id="IPR046357">
    <property type="entry name" value="PPIase_dom_sf"/>
</dbReference>
<gene>
    <name evidence="2" type="ORF">MNBD_NITROSPINAE03-319</name>
</gene>
<dbReference type="InterPro" id="IPR027304">
    <property type="entry name" value="Trigger_fact/SurA_dom_sf"/>
</dbReference>
<dbReference type="Gene3D" id="1.10.4030.10">
    <property type="entry name" value="Porin chaperone SurA, peptide-binding domain"/>
    <property type="match status" value="1"/>
</dbReference>
<dbReference type="PANTHER" id="PTHR47245:SF2">
    <property type="entry name" value="PEPTIDYL-PROLYL CIS-TRANS ISOMERASE HP_0175-RELATED"/>
    <property type="match status" value="1"/>
</dbReference>
<dbReference type="EC" id="5.2.1.8" evidence="2"/>
<proteinExistence type="predicted"/>
<evidence type="ECO:0000259" key="1">
    <source>
        <dbReference type="PROSITE" id="PS50198"/>
    </source>
</evidence>
<dbReference type="Gene3D" id="3.10.50.40">
    <property type="match status" value="1"/>
</dbReference>
<dbReference type="PROSITE" id="PS50198">
    <property type="entry name" value="PPIC_PPIASE_2"/>
    <property type="match status" value="1"/>
</dbReference>
<dbReference type="SUPFAM" id="SSF109998">
    <property type="entry name" value="Triger factor/SurA peptide-binding domain-like"/>
    <property type="match status" value="1"/>
</dbReference>
<reference evidence="2" key="1">
    <citation type="submission" date="2018-06" db="EMBL/GenBank/DDBJ databases">
        <authorList>
            <person name="Zhirakovskaya E."/>
        </authorList>
    </citation>
    <scope>NUCLEOTIDE SEQUENCE</scope>
</reference>
<dbReference type="GO" id="GO:0003755">
    <property type="term" value="F:peptidyl-prolyl cis-trans isomerase activity"/>
    <property type="evidence" value="ECO:0007669"/>
    <property type="project" value="UniProtKB-EC"/>
</dbReference>
<accession>A0A3B1BD46</accession>
<keyword evidence="2" id="KW-0413">Isomerase</keyword>
<dbReference type="InterPro" id="IPR000297">
    <property type="entry name" value="PPIase_PpiC"/>
</dbReference>
<sequence>MPKKTLLFAIGLTGLIAFGYGAYFETRDGGETRLGRPDDVVATVGSVKITVGDLDREFNRYKNLLRFEEAKSAVDNLRVKKSLLYRLIDEALLYLEAEKLGIKVSEKELDLELRSLLSEYDQAKLGLVLAKNEMNFEEWKNGVKKSLRARKLVEREIDSKINVDEKEVKQFYKKNSDQFKWPERVRAMQIMVEDETTAERVRKKLTGGADFGKIAREYSQSPDSMVGGDLGFFGRGQMPPEFEAAVFDLKEGEISSVIESIYGFHLFKVVKKEKPRGMKYKEARDRINQLLLERKREKEFKNWIKQLTENNTISINREVLSEISS</sequence>
<dbReference type="Pfam" id="PF13145">
    <property type="entry name" value="Rotamase_2"/>
    <property type="match status" value="1"/>
</dbReference>
<dbReference type="SUPFAM" id="SSF54534">
    <property type="entry name" value="FKBP-like"/>
    <property type="match status" value="1"/>
</dbReference>
<dbReference type="PANTHER" id="PTHR47245">
    <property type="entry name" value="PEPTIDYLPROLYL ISOMERASE"/>
    <property type="match status" value="1"/>
</dbReference>
<dbReference type="InterPro" id="IPR050245">
    <property type="entry name" value="PrsA_foldase"/>
</dbReference>
<dbReference type="AlphaFoldDB" id="A0A3B1BD46"/>
<evidence type="ECO:0000313" key="2">
    <source>
        <dbReference type="EMBL" id="VAX16206.1"/>
    </source>
</evidence>
<dbReference type="Pfam" id="PF13624">
    <property type="entry name" value="SurA_N_3"/>
    <property type="match status" value="1"/>
</dbReference>
<name>A0A3B1BD46_9ZZZZ</name>
<feature type="domain" description="PpiC" evidence="1">
    <location>
        <begin position="182"/>
        <end position="271"/>
    </location>
</feature>
<protein>
    <submittedName>
        <fullName evidence="2">Peptidyl-prolyl cis-trans isomerase PpiD</fullName>
        <ecNumber evidence="2">5.2.1.8</ecNumber>
    </submittedName>
</protein>
<dbReference type="EMBL" id="UOGB01000046">
    <property type="protein sequence ID" value="VAX16206.1"/>
    <property type="molecule type" value="Genomic_DNA"/>
</dbReference>